<dbReference type="InterPro" id="IPR000571">
    <property type="entry name" value="Znf_CCCH"/>
</dbReference>
<evidence type="ECO:0000313" key="7">
    <source>
        <dbReference type="Proteomes" id="UP001648503"/>
    </source>
</evidence>
<keyword evidence="3" id="KW-0862">Zinc</keyword>
<evidence type="ECO:0000256" key="1">
    <source>
        <dbReference type="ARBA" id="ARBA00004123"/>
    </source>
</evidence>
<feature type="compositionally biased region" description="Polar residues" evidence="4">
    <location>
        <begin position="201"/>
        <end position="227"/>
    </location>
</feature>
<evidence type="ECO:0000259" key="5">
    <source>
        <dbReference type="PROSITE" id="PS50103"/>
    </source>
</evidence>
<dbReference type="PANTHER" id="PTHR46527:SF1">
    <property type="entry name" value="NUCLEOPORIN NUP42"/>
    <property type="match status" value="1"/>
</dbReference>
<keyword evidence="3" id="KW-0863">Zinc-finger</keyword>
<dbReference type="EMBL" id="JAFCIX010000066">
    <property type="protein sequence ID" value="KAH6599379.1"/>
    <property type="molecule type" value="Genomic_DNA"/>
</dbReference>
<evidence type="ECO:0000256" key="4">
    <source>
        <dbReference type="SAM" id="MobiDB-lite"/>
    </source>
</evidence>
<evidence type="ECO:0000313" key="6">
    <source>
        <dbReference type="EMBL" id="KAH6599379.1"/>
    </source>
</evidence>
<keyword evidence="2" id="KW-0539">Nucleus</keyword>
<feature type="region of interest" description="Disordered" evidence="4">
    <location>
        <begin position="201"/>
        <end position="230"/>
    </location>
</feature>
<feature type="compositionally biased region" description="Gly residues" evidence="4">
    <location>
        <begin position="327"/>
        <end position="339"/>
    </location>
</feature>
<feature type="domain" description="C3H1-type" evidence="5">
    <location>
        <begin position="1"/>
        <end position="25"/>
    </location>
</feature>
<comment type="caution">
    <text evidence="6">The sequence shown here is derived from an EMBL/GenBank/DDBJ whole genome shotgun (WGS) entry which is preliminary data.</text>
</comment>
<dbReference type="InterPro" id="IPR051767">
    <property type="entry name" value="Nucleoporin_NUP42"/>
</dbReference>
<dbReference type="PANTHER" id="PTHR46527">
    <property type="entry name" value="NUCLEOPORIN-LIKE PROTEIN 2"/>
    <property type="match status" value="1"/>
</dbReference>
<keyword evidence="3" id="KW-0479">Metal-binding</keyword>
<feature type="compositionally biased region" description="Low complexity" evidence="4">
    <location>
        <begin position="37"/>
        <end position="48"/>
    </location>
</feature>
<name>A0ABQ8FJI7_9FUNG</name>
<proteinExistence type="predicted"/>
<keyword evidence="7" id="KW-1185">Reference proteome</keyword>
<dbReference type="Proteomes" id="UP001648503">
    <property type="component" value="Unassembled WGS sequence"/>
</dbReference>
<gene>
    <name evidence="6" type="ORF">BASA50_003076</name>
</gene>
<dbReference type="Gene3D" id="4.10.1000.10">
    <property type="entry name" value="Zinc finger, CCCH-type"/>
    <property type="match status" value="1"/>
</dbReference>
<accession>A0ABQ8FJI7</accession>
<feature type="region of interest" description="Disordered" evidence="4">
    <location>
        <begin position="25"/>
        <end position="52"/>
    </location>
</feature>
<evidence type="ECO:0000256" key="3">
    <source>
        <dbReference type="PROSITE-ProRule" id="PRU00723"/>
    </source>
</evidence>
<feature type="compositionally biased region" description="Low complexity" evidence="4">
    <location>
        <begin position="299"/>
        <end position="311"/>
    </location>
</feature>
<organism evidence="6 7">
    <name type="scientific">Batrachochytrium salamandrivorans</name>
    <dbReference type="NCBI Taxonomy" id="1357716"/>
    <lineage>
        <taxon>Eukaryota</taxon>
        <taxon>Fungi</taxon>
        <taxon>Fungi incertae sedis</taxon>
        <taxon>Chytridiomycota</taxon>
        <taxon>Chytridiomycota incertae sedis</taxon>
        <taxon>Chytridiomycetes</taxon>
        <taxon>Rhizophydiales</taxon>
        <taxon>Rhizophydiales incertae sedis</taxon>
        <taxon>Batrachochytrium</taxon>
    </lineage>
</organism>
<dbReference type="PROSITE" id="PS50103">
    <property type="entry name" value="ZF_C3H1"/>
    <property type="match status" value="1"/>
</dbReference>
<evidence type="ECO:0000256" key="2">
    <source>
        <dbReference type="ARBA" id="ARBA00023242"/>
    </source>
</evidence>
<feature type="region of interest" description="Disordered" evidence="4">
    <location>
        <begin position="287"/>
        <end position="339"/>
    </location>
</feature>
<comment type="subcellular location">
    <subcellularLocation>
        <location evidence="1">Nucleus</location>
    </subcellularLocation>
</comment>
<sequence length="425" mass="44390">MPICQYFLKGNCKFGNKCYNEHASADPRQPSANFGRTNTSSNTSYHNTAQSPASIPLDMKSLRLDLQTERPIWPLSVYGHGKGEPCLISGTDVSQEEARLIFDEELRRGDNLVAYTRKVNEACANMQNQINSCLSNLSVASDRLKQRTQVSSSTNTTAGNASSVFGSNVSGFGSSPSQPQSVFGAGAVSNNSFAALANTNRSSSPFGQTHASQPVFGQSAFGSQSPATPLAFGKPLSTGQPVFGQSSAMSQPVFGQSSAMSQPVFGQSSVITQPVFGQTTFQTPGSGVSAFGQPAFGQSATSTNTNTTGASVFGQPHTPTPLPSGPSQGGSAFGQGAVFGNGALAQHPSQQQQSQSAAGSPLKPLTSNAILGQNTSSLFLNETIVPNASLMQHASQLHPEAQTAFSNAAFEFGKIPEIEPPVHLR</sequence>
<feature type="zinc finger region" description="C3H1-type" evidence="3">
    <location>
        <begin position="1"/>
        <end position="25"/>
    </location>
</feature>
<reference evidence="6 7" key="1">
    <citation type="submission" date="2021-02" db="EMBL/GenBank/DDBJ databases">
        <title>Variation within the Batrachochytrium salamandrivorans European outbreak.</title>
        <authorList>
            <person name="Kelly M."/>
            <person name="Pasmans F."/>
            <person name="Shea T.P."/>
            <person name="Munoz J.F."/>
            <person name="Carranza S."/>
            <person name="Cuomo C.A."/>
            <person name="Martel A."/>
        </authorList>
    </citation>
    <scope>NUCLEOTIDE SEQUENCE [LARGE SCALE GENOMIC DNA]</scope>
    <source>
        <strain evidence="6 7">AMFP18/2</strain>
    </source>
</reference>
<protein>
    <recommendedName>
        <fullName evidence="5">C3H1-type domain-containing protein</fullName>
    </recommendedName>
</protein>